<feature type="non-terminal residue" evidence="3">
    <location>
        <position position="1"/>
    </location>
</feature>
<comment type="similarity">
    <text evidence="1">Belongs to the FPF1 family.</text>
</comment>
<proteinExistence type="inferred from homology"/>
<evidence type="ECO:0000313" key="3">
    <source>
        <dbReference type="EMBL" id="TVU37287.1"/>
    </source>
</evidence>
<dbReference type="Proteomes" id="UP000324897">
    <property type="component" value="Chromosome 4"/>
</dbReference>
<feature type="region of interest" description="Disordered" evidence="2">
    <location>
        <begin position="35"/>
        <end position="77"/>
    </location>
</feature>
<evidence type="ECO:0000256" key="1">
    <source>
        <dbReference type="ARBA" id="ARBA00008013"/>
    </source>
</evidence>
<gene>
    <name evidence="3" type="ORF">EJB05_10593</name>
</gene>
<feature type="compositionally biased region" description="Low complexity" evidence="2">
    <location>
        <begin position="47"/>
        <end position="60"/>
    </location>
</feature>
<evidence type="ECO:0008006" key="5">
    <source>
        <dbReference type="Google" id="ProtNLM"/>
    </source>
</evidence>
<dbReference type="PANTHER" id="PTHR33433">
    <property type="entry name" value="FLOWERING-PROMOTING FACTOR 1-LIKE PROTEIN 1"/>
    <property type="match status" value="1"/>
</dbReference>
<name>A0A5J9VNX8_9POAL</name>
<reference evidence="3 4" key="1">
    <citation type="journal article" date="2019" name="Sci. Rep.">
        <title>A high-quality genome of Eragrostis curvula grass provides insights into Poaceae evolution and supports new strategies to enhance forage quality.</title>
        <authorList>
            <person name="Carballo J."/>
            <person name="Santos B.A.C.M."/>
            <person name="Zappacosta D."/>
            <person name="Garbus I."/>
            <person name="Selva J.P."/>
            <person name="Gallo C.A."/>
            <person name="Diaz A."/>
            <person name="Albertini E."/>
            <person name="Caccamo M."/>
            <person name="Echenique V."/>
        </authorList>
    </citation>
    <scope>NUCLEOTIDE SEQUENCE [LARGE SCALE GENOMIC DNA]</scope>
    <source>
        <strain evidence="4">cv. Victoria</strain>
        <tissue evidence="3">Leaf</tissue>
    </source>
</reference>
<dbReference type="InterPro" id="IPR039274">
    <property type="entry name" value="FPF1"/>
</dbReference>
<protein>
    <recommendedName>
        <fullName evidence="5">Flowering-promoting factor 1-like protein 5</fullName>
    </recommendedName>
</protein>
<dbReference type="AlphaFoldDB" id="A0A5J9VNX8"/>
<organism evidence="3 4">
    <name type="scientific">Eragrostis curvula</name>
    <name type="common">weeping love grass</name>
    <dbReference type="NCBI Taxonomy" id="38414"/>
    <lineage>
        <taxon>Eukaryota</taxon>
        <taxon>Viridiplantae</taxon>
        <taxon>Streptophyta</taxon>
        <taxon>Embryophyta</taxon>
        <taxon>Tracheophyta</taxon>
        <taxon>Spermatophyta</taxon>
        <taxon>Magnoliopsida</taxon>
        <taxon>Liliopsida</taxon>
        <taxon>Poales</taxon>
        <taxon>Poaceae</taxon>
        <taxon>PACMAD clade</taxon>
        <taxon>Chloridoideae</taxon>
        <taxon>Eragrostideae</taxon>
        <taxon>Eragrostidinae</taxon>
        <taxon>Eragrostis</taxon>
    </lineage>
</organism>
<evidence type="ECO:0000313" key="4">
    <source>
        <dbReference type="Proteomes" id="UP000324897"/>
    </source>
</evidence>
<dbReference type="Gramene" id="TVU37287">
    <property type="protein sequence ID" value="TVU37287"/>
    <property type="gene ID" value="EJB05_10593"/>
</dbReference>
<keyword evidence="4" id="KW-1185">Reference proteome</keyword>
<dbReference type="EMBL" id="RWGY01000007">
    <property type="protein sequence ID" value="TVU37287.1"/>
    <property type="molecule type" value="Genomic_DNA"/>
</dbReference>
<dbReference type="GO" id="GO:0009909">
    <property type="term" value="P:regulation of flower development"/>
    <property type="evidence" value="ECO:0007669"/>
    <property type="project" value="InterPro"/>
</dbReference>
<evidence type="ECO:0000256" key="2">
    <source>
        <dbReference type="SAM" id="MobiDB-lite"/>
    </source>
</evidence>
<dbReference type="OrthoDB" id="612242at2759"/>
<accession>A0A5J9VNX8</accession>
<comment type="caution">
    <text evidence="3">The sequence shown here is derived from an EMBL/GenBank/DDBJ whole genome shotgun (WGS) entry which is preliminary data.</text>
</comment>
<sequence>MAWLSIASTPLHHAACATIGFSPPRRLYIRRAPSRTVTTKQHHHHQQQQQQKSKQSVVRKQLARQLEPAERKPSMSGSGAGVWVFRNGVMQLEQPPASRGKALVYTPANEVVRSVEALERRLASLGWERYYENRTIVQLHKRDGGADLITIPRDFASLRSTHMYDVVVKNRDHFKVVDA</sequence>